<reference evidence="2 3" key="1">
    <citation type="submission" date="2017-05" db="EMBL/GenBank/DDBJ databases">
        <title>Streptomyces alboflavus Genome sequencing and assembly.</title>
        <authorList>
            <person name="Wang Y."/>
            <person name="Du B."/>
            <person name="Ding Y."/>
            <person name="Liu H."/>
            <person name="Hou Q."/>
            <person name="Liu K."/>
            <person name="Wang C."/>
            <person name="Yao L."/>
        </authorList>
    </citation>
    <scope>NUCLEOTIDE SEQUENCE [LARGE SCALE GENOMIC DNA]</scope>
    <source>
        <strain evidence="2 3">MDJK44</strain>
    </source>
</reference>
<gene>
    <name evidence="2" type="ORF">SMD44_03579</name>
</gene>
<evidence type="ECO:0000313" key="2">
    <source>
        <dbReference type="EMBL" id="ARX84143.1"/>
    </source>
</evidence>
<organism evidence="2 3">
    <name type="scientific">Streptomyces alboflavus</name>
    <dbReference type="NCBI Taxonomy" id="67267"/>
    <lineage>
        <taxon>Bacteria</taxon>
        <taxon>Bacillati</taxon>
        <taxon>Actinomycetota</taxon>
        <taxon>Actinomycetes</taxon>
        <taxon>Kitasatosporales</taxon>
        <taxon>Streptomycetaceae</taxon>
        <taxon>Streptomyces</taxon>
    </lineage>
</organism>
<evidence type="ECO:0000313" key="3">
    <source>
        <dbReference type="Proteomes" id="UP000195880"/>
    </source>
</evidence>
<feature type="region of interest" description="Disordered" evidence="1">
    <location>
        <begin position="1"/>
        <end position="22"/>
    </location>
</feature>
<proteinExistence type="predicted"/>
<name>A0A1Z1WCF6_9ACTN</name>
<dbReference type="AlphaFoldDB" id="A0A1Z1WCF6"/>
<dbReference type="Proteomes" id="UP000195880">
    <property type="component" value="Chromosome"/>
</dbReference>
<evidence type="ECO:0000256" key="1">
    <source>
        <dbReference type="SAM" id="MobiDB-lite"/>
    </source>
</evidence>
<keyword evidence="3" id="KW-1185">Reference proteome</keyword>
<sequence>MTIARANQRRRSVGDPAAVGSSPADVEVLLEEVMP</sequence>
<accession>A0A1Z1WCF6</accession>
<dbReference type="KEGG" id="salf:SMD44_03579"/>
<dbReference type="EMBL" id="CP021748">
    <property type="protein sequence ID" value="ARX84143.1"/>
    <property type="molecule type" value="Genomic_DNA"/>
</dbReference>
<protein>
    <submittedName>
        <fullName evidence="2">Uncharacterized protein</fullName>
    </submittedName>
</protein>